<evidence type="ECO:0000256" key="12">
    <source>
        <dbReference type="ARBA" id="ARBA00031158"/>
    </source>
</evidence>
<dbReference type="PRINTS" id="PR00411">
    <property type="entry name" value="PNDRDTASEI"/>
</dbReference>
<comment type="similarity">
    <text evidence="3">Belongs to the lysine N(6)-hydroxylase/L-ornithine N(5)-oxygenase family.</text>
</comment>
<dbReference type="PRINTS" id="PR00368">
    <property type="entry name" value="FADPNR"/>
</dbReference>
<dbReference type="InterPro" id="IPR036188">
    <property type="entry name" value="FAD/NAD-bd_sf"/>
</dbReference>
<keyword evidence="7" id="KW-0274">FAD</keyword>
<organism evidence="16 17">
    <name type="scientific">Catellatospora citrea</name>
    <dbReference type="NCBI Taxonomy" id="53366"/>
    <lineage>
        <taxon>Bacteria</taxon>
        <taxon>Bacillati</taxon>
        <taxon>Actinomycetota</taxon>
        <taxon>Actinomycetes</taxon>
        <taxon>Micromonosporales</taxon>
        <taxon>Micromonosporaceae</taxon>
        <taxon>Catellatospora</taxon>
    </lineage>
</organism>
<dbReference type="Proteomes" id="UP000659904">
    <property type="component" value="Unassembled WGS sequence"/>
</dbReference>
<keyword evidence="6" id="KW-0285">Flavoprotein</keyword>
<dbReference type="PANTHER" id="PTHR42802:SF1">
    <property type="entry name" value="L-ORNITHINE N(5)-MONOOXYGENASE"/>
    <property type="match status" value="1"/>
</dbReference>
<sequence length="461" mass="49800">MLRNGTAMTEQSFGGDVVHDIVGVGFGPSNLALAIAAAESPAPVSAVFLERQAAFGWHRGMLLDDATMQVSFMKDLVTLRNPASRFSFLCYLHSRGRLIDFINHKSLYPLRVEFHDYLEWAAAQVSGMVRYGHEVVDVHPVYERGKADHLMVVAQGPRTATALRARNVVFATGLSAQLPDGVAPSSRVWHSQDLLHQVGQWSGARRLVVVGAGQSAAEATAFLHERFPAAEICAVFSRYGYSPADDSPFANRIFDPGAVDDFFTAPPQTKQMLLDYHRSTNYSVVDLDLINDLYRRVYQEKVLGQERLRILNASRMTAVRDGGDRVQVEVSSLLTGEQTTLDADILVCATGYRQADPSGLLGDLAGHLRRDGDGRLAAGRDYRLAAGAELACGVYLQGGTEHSHGITSSLLSATAVRAGEILQSVLDHRDGPAATLTAEVPALITRPRAAVAQPAVLGGAL</sequence>
<dbReference type="AlphaFoldDB" id="A0A8J3KAI6"/>
<dbReference type="GO" id="GO:0047091">
    <property type="term" value="F:L-lysine 6-monooxygenase (NADPH) activity"/>
    <property type="evidence" value="ECO:0007669"/>
    <property type="project" value="UniProtKB-EC"/>
</dbReference>
<gene>
    <name evidence="16" type="ORF">Cci01nite_14100</name>
</gene>
<dbReference type="SUPFAM" id="SSF51905">
    <property type="entry name" value="FAD/NAD(P)-binding domain"/>
    <property type="match status" value="2"/>
</dbReference>
<dbReference type="InterPro" id="IPR025700">
    <property type="entry name" value="Lys/Orn_oxygenase"/>
</dbReference>
<name>A0A8J3KAI6_9ACTN</name>
<protein>
    <recommendedName>
        <fullName evidence="5">L-lysine N6-monooxygenase MbtG</fullName>
        <ecNumber evidence="4">1.14.13.59</ecNumber>
    </recommendedName>
    <alternativeName>
        <fullName evidence="14">Lysine 6-N-hydroxylase</fullName>
    </alternativeName>
    <alternativeName>
        <fullName evidence="13">Lysine N6-hydroxylase</fullName>
    </alternativeName>
    <alternativeName>
        <fullName evidence="11">Lysine-N-oxygenase</fullName>
    </alternativeName>
    <alternativeName>
        <fullName evidence="12">Mycobactin synthase protein G</fullName>
    </alternativeName>
</protein>
<evidence type="ECO:0000256" key="11">
    <source>
        <dbReference type="ARBA" id="ARBA00029939"/>
    </source>
</evidence>
<keyword evidence="8" id="KW-0521">NADP</keyword>
<evidence type="ECO:0000256" key="1">
    <source>
        <dbReference type="ARBA" id="ARBA00001974"/>
    </source>
</evidence>
<evidence type="ECO:0000313" key="17">
    <source>
        <dbReference type="Proteomes" id="UP000659904"/>
    </source>
</evidence>
<evidence type="ECO:0000256" key="15">
    <source>
        <dbReference type="ARBA" id="ARBA00048407"/>
    </source>
</evidence>
<dbReference type="PANTHER" id="PTHR42802">
    <property type="entry name" value="MONOOXYGENASE"/>
    <property type="match status" value="1"/>
</dbReference>
<dbReference type="EC" id="1.14.13.59" evidence="4"/>
<evidence type="ECO:0000256" key="13">
    <source>
        <dbReference type="ARBA" id="ARBA00032493"/>
    </source>
</evidence>
<evidence type="ECO:0000256" key="14">
    <source>
        <dbReference type="ARBA" id="ARBA00032738"/>
    </source>
</evidence>
<evidence type="ECO:0000256" key="9">
    <source>
        <dbReference type="ARBA" id="ARBA00023002"/>
    </source>
</evidence>
<accession>A0A8J3KAI6</accession>
<evidence type="ECO:0000313" key="16">
    <source>
        <dbReference type="EMBL" id="GIF96316.1"/>
    </source>
</evidence>
<comment type="caution">
    <text evidence="16">The sequence shown here is derived from an EMBL/GenBank/DDBJ whole genome shotgun (WGS) entry which is preliminary data.</text>
</comment>
<evidence type="ECO:0000256" key="6">
    <source>
        <dbReference type="ARBA" id="ARBA00022630"/>
    </source>
</evidence>
<keyword evidence="17" id="KW-1185">Reference proteome</keyword>
<comment type="catalytic activity">
    <reaction evidence="15">
        <text>L-lysine + NADPH + O2 = N(6)-hydroxy-L-lysine + NADP(+) + H2O</text>
        <dbReference type="Rhea" id="RHEA:23228"/>
        <dbReference type="ChEBI" id="CHEBI:15377"/>
        <dbReference type="ChEBI" id="CHEBI:15379"/>
        <dbReference type="ChEBI" id="CHEBI:32551"/>
        <dbReference type="ChEBI" id="CHEBI:57783"/>
        <dbReference type="ChEBI" id="CHEBI:57820"/>
        <dbReference type="ChEBI" id="CHEBI:58349"/>
        <dbReference type="EC" id="1.14.13.59"/>
    </reaction>
</comment>
<evidence type="ECO:0000256" key="8">
    <source>
        <dbReference type="ARBA" id="ARBA00022857"/>
    </source>
</evidence>
<comment type="pathway">
    <text evidence="2">Siderophore biosynthesis.</text>
</comment>
<dbReference type="EMBL" id="BONH01000004">
    <property type="protein sequence ID" value="GIF96316.1"/>
    <property type="molecule type" value="Genomic_DNA"/>
</dbReference>
<reference evidence="16 17" key="1">
    <citation type="submission" date="2021-01" db="EMBL/GenBank/DDBJ databases">
        <title>Whole genome shotgun sequence of Catellatospora citrea NBRC 14495.</title>
        <authorList>
            <person name="Komaki H."/>
            <person name="Tamura T."/>
        </authorList>
    </citation>
    <scope>NUCLEOTIDE SEQUENCE [LARGE SCALE GENOMIC DNA]</scope>
    <source>
        <strain evidence="16 17">NBRC 14495</strain>
    </source>
</reference>
<dbReference type="Pfam" id="PF13434">
    <property type="entry name" value="Lys_Orn_oxgnase"/>
    <property type="match status" value="1"/>
</dbReference>
<keyword evidence="9" id="KW-0560">Oxidoreductase</keyword>
<evidence type="ECO:0000256" key="5">
    <source>
        <dbReference type="ARBA" id="ARBA00016406"/>
    </source>
</evidence>
<keyword evidence="10" id="KW-0503">Monooxygenase</keyword>
<evidence type="ECO:0000256" key="4">
    <source>
        <dbReference type="ARBA" id="ARBA00013076"/>
    </source>
</evidence>
<evidence type="ECO:0000256" key="2">
    <source>
        <dbReference type="ARBA" id="ARBA00004924"/>
    </source>
</evidence>
<proteinExistence type="inferred from homology"/>
<evidence type="ECO:0000256" key="3">
    <source>
        <dbReference type="ARBA" id="ARBA00007588"/>
    </source>
</evidence>
<dbReference type="Gene3D" id="3.50.50.60">
    <property type="entry name" value="FAD/NAD(P)-binding domain"/>
    <property type="match status" value="1"/>
</dbReference>
<comment type="cofactor">
    <cofactor evidence="1">
        <name>FAD</name>
        <dbReference type="ChEBI" id="CHEBI:57692"/>
    </cofactor>
</comment>
<evidence type="ECO:0000256" key="10">
    <source>
        <dbReference type="ARBA" id="ARBA00023033"/>
    </source>
</evidence>
<evidence type="ECO:0000256" key="7">
    <source>
        <dbReference type="ARBA" id="ARBA00022827"/>
    </source>
</evidence>